<sequence length="24" mass="2849">MLKLWAKFKLGSPFINPYERPLTV</sequence>
<proteinExistence type="predicted"/>
<name>A0A0A9F324_ARUDO</name>
<evidence type="ECO:0000313" key="1">
    <source>
        <dbReference type="EMBL" id="JAE06737.1"/>
    </source>
</evidence>
<accession>A0A0A9F324</accession>
<protein>
    <submittedName>
        <fullName evidence="1">Uncharacterized protein</fullName>
    </submittedName>
</protein>
<dbReference type="AlphaFoldDB" id="A0A0A9F324"/>
<organism evidence="1">
    <name type="scientific">Arundo donax</name>
    <name type="common">Giant reed</name>
    <name type="synonym">Donax arundinaceus</name>
    <dbReference type="NCBI Taxonomy" id="35708"/>
    <lineage>
        <taxon>Eukaryota</taxon>
        <taxon>Viridiplantae</taxon>
        <taxon>Streptophyta</taxon>
        <taxon>Embryophyta</taxon>
        <taxon>Tracheophyta</taxon>
        <taxon>Spermatophyta</taxon>
        <taxon>Magnoliopsida</taxon>
        <taxon>Liliopsida</taxon>
        <taxon>Poales</taxon>
        <taxon>Poaceae</taxon>
        <taxon>PACMAD clade</taxon>
        <taxon>Arundinoideae</taxon>
        <taxon>Arundineae</taxon>
        <taxon>Arundo</taxon>
    </lineage>
</organism>
<dbReference type="EMBL" id="GBRH01191159">
    <property type="protein sequence ID" value="JAE06737.1"/>
    <property type="molecule type" value="Transcribed_RNA"/>
</dbReference>
<reference evidence="1" key="2">
    <citation type="journal article" date="2015" name="Data Brief">
        <title>Shoot transcriptome of the giant reed, Arundo donax.</title>
        <authorList>
            <person name="Barrero R.A."/>
            <person name="Guerrero F.D."/>
            <person name="Moolhuijzen P."/>
            <person name="Goolsby J.A."/>
            <person name="Tidwell J."/>
            <person name="Bellgard S.E."/>
            <person name="Bellgard M.I."/>
        </authorList>
    </citation>
    <scope>NUCLEOTIDE SEQUENCE</scope>
    <source>
        <tissue evidence="1">Shoot tissue taken approximately 20 cm above the soil surface</tissue>
    </source>
</reference>
<reference evidence="1" key="1">
    <citation type="submission" date="2014-09" db="EMBL/GenBank/DDBJ databases">
        <authorList>
            <person name="Magalhaes I.L.F."/>
            <person name="Oliveira U."/>
            <person name="Santos F.R."/>
            <person name="Vidigal T.H.D.A."/>
            <person name="Brescovit A.D."/>
            <person name="Santos A.J."/>
        </authorList>
    </citation>
    <scope>NUCLEOTIDE SEQUENCE</scope>
    <source>
        <tissue evidence="1">Shoot tissue taken approximately 20 cm above the soil surface</tissue>
    </source>
</reference>